<dbReference type="GO" id="GO:0006281">
    <property type="term" value="P:DNA repair"/>
    <property type="evidence" value="ECO:0007669"/>
    <property type="project" value="UniProtKB-UniRule"/>
</dbReference>
<evidence type="ECO:0000256" key="1">
    <source>
        <dbReference type="ARBA" id="ARBA00022723"/>
    </source>
</evidence>
<accession>A0A1J4TCN2</accession>
<gene>
    <name evidence="7" type="primary">recR</name>
    <name evidence="9" type="ORF">AUJ35_01185</name>
</gene>
<dbReference type="Pfam" id="PF21176">
    <property type="entry name" value="RecR_HhH"/>
    <property type="match status" value="1"/>
</dbReference>
<dbReference type="CDD" id="cd01025">
    <property type="entry name" value="TOPRIM_recR"/>
    <property type="match status" value="1"/>
</dbReference>
<dbReference type="Gene3D" id="1.10.8.420">
    <property type="entry name" value="RecR Domain 1"/>
    <property type="match status" value="1"/>
</dbReference>
<dbReference type="PANTHER" id="PTHR30446">
    <property type="entry name" value="RECOMBINATION PROTEIN RECR"/>
    <property type="match status" value="1"/>
</dbReference>
<sequence>MKYPAAIQNLIDQFSQLPSVGPKTAERYVFYLLKSNPEKIQLFSQYLSNLKKDLKICSQCLALSENDPCLICSDKNRPETTLCIVANLQDMISLENTRQYQGKYFILGGLINTIENIRPDDLPLKKLTERIKTLLAANTNLEIILALSPNLEGETTALYLAKMFKNPQIKITRLARGLPSGANLEYVDEMTLGQALKYRHTV</sequence>
<reference evidence="9 10" key="1">
    <citation type="journal article" date="2016" name="Environ. Microbiol.">
        <title>Genomic resolution of a cold subsurface aquifer community provides metabolic insights for novel microbes adapted to high CO concentrations.</title>
        <authorList>
            <person name="Probst A.J."/>
            <person name="Castelle C.J."/>
            <person name="Singh A."/>
            <person name="Brown C.T."/>
            <person name="Anantharaman K."/>
            <person name="Sharon I."/>
            <person name="Hug L.A."/>
            <person name="Burstein D."/>
            <person name="Emerson J.B."/>
            <person name="Thomas B.C."/>
            <person name="Banfield J.F."/>
        </authorList>
    </citation>
    <scope>NUCLEOTIDE SEQUENCE [LARGE SCALE GENOMIC DNA]</scope>
    <source>
        <strain evidence="9">CG1_02_41_21</strain>
    </source>
</reference>
<dbReference type="GO" id="GO:0003677">
    <property type="term" value="F:DNA binding"/>
    <property type="evidence" value="ECO:0007669"/>
    <property type="project" value="UniProtKB-UniRule"/>
</dbReference>
<evidence type="ECO:0000313" key="10">
    <source>
        <dbReference type="Proteomes" id="UP000182860"/>
    </source>
</evidence>
<dbReference type="InterPro" id="IPR023627">
    <property type="entry name" value="Rcmb_RecR"/>
</dbReference>
<keyword evidence="4 7" id="KW-0862">Zinc</keyword>
<evidence type="ECO:0000256" key="6">
    <source>
        <dbReference type="ARBA" id="ARBA00023204"/>
    </source>
</evidence>
<dbReference type="Gene3D" id="3.40.1360.10">
    <property type="match status" value="1"/>
</dbReference>
<keyword evidence="3 7" id="KW-0863">Zinc-finger</keyword>
<comment type="similarity">
    <text evidence="7">Belongs to the RecR family.</text>
</comment>
<protein>
    <recommendedName>
        <fullName evidence="7">Recombination protein RecR</fullName>
    </recommendedName>
</protein>
<comment type="function">
    <text evidence="7">May play a role in DNA repair. It seems to be involved in an RecBC-independent recombinational process of DNA repair. It may act with RecF and RecO.</text>
</comment>
<dbReference type="Pfam" id="PF21175">
    <property type="entry name" value="RecR_C"/>
    <property type="match status" value="1"/>
</dbReference>
<comment type="caution">
    <text evidence="9">The sequence shown here is derived from an EMBL/GenBank/DDBJ whole genome shotgun (WGS) entry which is preliminary data.</text>
</comment>
<dbReference type="InterPro" id="IPR034137">
    <property type="entry name" value="TOPRIM_RecR"/>
</dbReference>
<dbReference type="Pfam" id="PF13662">
    <property type="entry name" value="Toprim_4"/>
    <property type="match status" value="1"/>
</dbReference>
<dbReference type="AlphaFoldDB" id="A0A1J4TCN2"/>
<evidence type="ECO:0000256" key="7">
    <source>
        <dbReference type="HAMAP-Rule" id="MF_00017"/>
    </source>
</evidence>
<feature type="zinc finger region" description="C4-type" evidence="7">
    <location>
        <begin position="57"/>
        <end position="72"/>
    </location>
</feature>
<keyword evidence="2 7" id="KW-0227">DNA damage</keyword>
<feature type="domain" description="Toprim" evidence="8">
    <location>
        <begin position="80"/>
        <end position="179"/>
    </location>
</feature>
<keyword evidence="5 7" id="KW-0233">DNA recombination</keyword>
<proteinExistence type="inferred from homology"/>
<dbReference type="EMBL" id="MNUV01000020">
    <property type="protein sequence ID" value="OIO07983.1"/>
    <property type="molecule type" value="Genomic_DNA"/>
</dbReference>
<dbReference type="NCBIfam" id="TIGR00615">
    <property type="entry name" value="recR"/>
    <property type="match status" value="1"/>
</dbReference>
<dbReference type="SUPFAM" id="SSF111304">
    <property type="entry name" value="Recombination protein RecR"/>
    <property type="match status" value="1"/>
</dbReference>
<evidence type="ECO:0000256" key="3">
    <source>
        <dbReference type="ARBA" id="ARBA00022771"/>
    </source>
</evidence>
<dbReference type="GO" id="GO:0008270">
    <property type="term" value="F:zinc ion binding"/>
    <property type="evidence" value="ECO:0007669"/>
    <property type="project" value="UniProtKB-KW"/>
</dbReference>
<dbReference type="Proteomes" id="UP000182860">
    <property type="component" value="Unassembled WGS sequence"/>
</dbReference>
<dbReference type="InterPro" id="IPR006171">
    <property type="entry name" value="TOPRIM_dom"/>
</dbReference>
<evidence type="ECO:0000256" key="4">
    <source>
        <dbReference type="ARBA" id="ARBA00022833"/>
    </source>
</evidence>
<dbReference type="Gene3D" id="3.30.60.80">
    <property type="match status" value="1"/>
</dbReference>
<dbReference type="HAMAP" id="MF_00017">
    <property type="entry name" value="RecR"/>
    <property type="match status" value="1"/>
</dbReference>
<evidence type="ECO:0000259" key="8">
    <source>
        <dbReference type="PROSITE" id="PS50880"/>
    </source>
</evidence>
<evidence type="ECO:0000256" key="5">
    <source>
        <dbReference type="ARBA" id="ARBA00023172"/>
    </source>
</evidence>
<dbReference type="PROSITE" id="PS50880">
    <property type="entry name" value="TOPRIM"/>
    <property type="match status" value="1"/>
</dbReference>
<dbReference type="GO" id="GO:0006310">
    <property type="term" value="P:DNA recombination"/>
    <property type="evidence" value="ECO:0007669"/>
    <property type="project" value="UniProtKB-UniRule"/>
</dbReference>
<organism evidence="9 10">
    <name type="scientific">Candidatus Falkowbacteria bacterium CG1_02_41_21</name>
    <dbReference type="NCBI Taxonomy" id="1805147"/>
    <lineage>
        <taxon>Bacteria</taxon>
        <taxon>Candidatus Falkowiibacteriota</taxon>
    </lineage>
</organism>
<keyword evidence="6 7" id="KW-0234">DNA repair</keyword>
<dbReference type="InterPro" id="IPR000093">
    <property type="entry name" value="DNA_Rcmb_RecR"/>
</dbReference>
<evidence type="ECO:0000256" key="2">
    <source>
        <dbReference type="ARBA" id="ARBA00022763"/>
    </source>
</evidence>
<keyword evidence="1 7" id="KW-0479">Metal-binding</keyword>
<dbReference type="PANTHER" id="PTHR30446:SF0">
    <property type="entry name" value="RECOMBINATION PROTEIN RECR"/>
    <property type="match status" value="1"/>
</dbReference>
<name>A0A1J4TCN2_9BACT</name>
<evidence type="ECO:0000313" key="9">
    <source>
        <dbReference type="EMBL" id="OIO07983.1"/>
    </source>
</evidence>